<organism evidence="2 3">
    <name type="scientific">Senna tora</name>
    <dbReference type="NCBI Taxonomy" id="362788"/>
    <lineage>
        <taxon>Eukaryota</taxon>
        <taxon>Viridiplantae</taxon>
        <taxon>Streptophyta</taxon>
        <taxon>Embryophyta</taxon>
        <taxon>Tracheophyta</taxon>
        <taxon>Spermatophyta</taxon>
        <taxon>Magnoliopsida</taxon>
        <taxon>eudicotyledons</taxon>
        <taxon>Gunneridae</taxon>
        <taxon>Pentapetalae</taxon>
        <taxon>rosids</taxon>
        <taxon>fabids</taxon>
        <taxon>Fabales</taxon>
        <taxon>Fabaceae</taxon>
        <taxon>Caesalpinioideae</taxon>
        <taxon>Cassia clade</taxon>
        <taxon>Senna</taxon>
    </lineage>
</organism>
<feature type="compositionally biased region" description="Acidic residues" evidence="1">
    <location>
        <begin position="136"/>
        <end position="146"/>
    </location>
</feature>
<dbReference type="EMBL" id="JAAIUW010000004">
    <property type="protein sequence ID" value="KAF7835289.1"/>
    <property type="molecule type" value="Genomic_DNA"/>
</dbReference>
<keyword evidence="3" id="KW-1185">Reference proteome</keyword>
<evidence type="ECO:0000313" key="2">
    <source>
        <dbReference type="EMBL" id="KAF7835289.1"/>
    </source>
</evidence>
<proteinExistence type="predicted"/>
<name>A0A835C9A4_9FABA</name>
<sequence>MGCTPPSVHYSKLIEFLDSSPLSHRNKSFCFFWCIRHQNKRVSIDPNLTVIPKTRPLHGINFFGFESSYSLEETVSLESGSTVDFFRIVQNTSPLLTSSEENALEVQTRIDLTSYTSSYTQTSSKTSFSSTHSWEDSFDSSEEGDDNSQTTLSGNLSFKLPSHLFPNQYIVPLDAIER</sequence>
<reference evidence="2" key="1">
    <citation type="submission" date="2020-09" db="EMBL/GenBank/DDBJ databases">
        <title>Genome-Enabled Discovery of Anthraquinone Biosynthesis in Senna tora.</title>
        <authorList>
            <person name="Kang S.-H."/>
            <person name="Pandey R.P."/>
            <person name="Lee C.-M."/>
            <person name="Sim J.-S."/>
            <person name="Jeong J.-T."/>
            <person name="Choi B.-S."/>
            <person name="Jung M."/>
            <person name="Ginzburg D."/>
            <person name="Zhao K."/>
            <person name="Won S.Y."/>
            <person name="Oh T.-J."/>
            <person name="Yu Y."/>
            <person name="Kim N.-H."/>
            <person name="Lee O.R."/>
            <person name="Lee T.-H."/>
            <person name="Bashyal P."/>
            <person name="Kim T.-S."/>
            <person name="Lee W.-H."/>
            <person name="Kawkins C."/>
            <person name="Kim C.-K."/>
            <person name="Kim J.S."/>
            <person name="Ahn B.O."/>
            <person name="Rhee S.Y."/>
            <person name="Sohng J.K."/>
        </authorList>
    </citation>
    <scope>NUCLEOTIDE SEQUENCE</scope>
    <source>
        <tissue evidence="2">Leaf</tissue>
    </source>
</reference>
<dbReference type="Proteomes" id="UP000634136">
    <property type="component" value="Unassembled WGS sequence"/>
</dbReference>
<feature type="region of interest" description="Disordered" evidence="1">
    <location>
        <begin position="120"/>
        <end position="152"/>
    </location>
</feature>
<comment type="caution">
    <text evidence="2">The sequence shown here is derived from an EMBL/GenBank/DDBJ whole genome shotgun (WGS) entry which is preliminary data.</text>
</comment>
<gene>
    <name evidence="2" type="ORF">G2W53_010148</name>
</gene>
<feature type="compositionally biased region" description="Low complexity" evidence="1">
    <location>
        <begin position="120"/>
        <end position="132"/>
    </location>
</feature>
<protein>
    <submittedName>
        <fullName evidence="2">Uncharacterized protein</fullName>
    </submittedName>
</protein>
<accession>A0A835C9A4</accession>
<evidence type="ECO:0000313" key="3">
    <source>
        <dbReference type="Proteomes" id="UP000634136"/>
    </source>
</evidence>
<dbReference type="AlphaFoldDB" id="A0A835C9A4"/>
<evidence type="ECO:0000256" key="1">
    <source>
        <dbReference type="SAM" id="MobiDB-lite"/>
    </source>
</evidence>